<evidence type="ECO:0000256" key="1">
    <source>
        <dbReference type="ARBA" id="ARBA00022603"/>
    </source>
</evidence>
<dbReference type="CDD" id="cd02440">
    <property type="entry name" value="AdoMet_MTases"/>
    <property type="match status" value="1"/>
</dbReference>
<dbReference type="SUPFAM" id="SSF53335">
    <property type="entry name" value="S-adenosyl-L-methionine-dependent methyltransferases"/>
    <property type="match status" value="1"/>
</dbReference>
<evidence type="ECO:0000259" key="3">
    <source>
        <dbReference type="Pfam" id="PF13649"/>
    </source>
</evidence>
<dbReference type="InterPro" id="IPR041698">
    <property type="entry name" value="Methyltransf_25"/>
</dbReference>
<dbReference type="Gene3D" id="3.40.50.150">
    <property type="entry name" value="Vaccinia Virus protein VP39"/>
    <property type="match status" value="1"/>
</dbReference>
<evidence type="ECO:0000313" key="5">
    <source>
        <dbReference type="Proteomes" id="UP000523079"/>
    </source>
</evidence>
<dbReference type="EMBL" id="JACGWT010000001">
    <property type="protein sequence ID" value="MBA8793063.1"/>
    <property type="molecule type" value="Genomic_DNA"/>
</dbReference>
<dbReference type="InterPro" id="IPR029063">
    <property type="entry name" value="SAM-dependent_MTases_sf"/>
</dbReference>
<gene>
    <name evidence="4" type="ORF">FHX74_000657</name>
</gene>
<feature type="domain" description="Methyltransferase" evidence="3">
    <location>
        <begin position="46"/>
        <end position="132"/>
    </location>
</feature>
<dbReference type="Pfam" id="PF13649">
    <property type="entry name" value="Methyltransf_25"/>
    <property type="match status" value="1"/>
</dbReference>
<dbReference type="PANTHER" id="PTHR44942:SF4">
    <property type="entry name" value="METHYLTRANSFERASE TYPE 11 DOMAIN-CONTAINING PROTEIN"/>
    <property type="match status" value="1"/>
</dbReference>
<accession>A0A7W3P4M0</accession>
<dbReference type="InterPro" id="IPR051052">
    <property type="entry name" value="Diverse_substrate_MTase"/>
</dbReference>
<evidence type="ECO:0000256" key="2">
    <source>
        <dbReference type="ARBA" id="ARBA00022679"/>
    </source>
</evidence>
<dbReference type="GO" id="GO:0008168">
    <property type="term" value="F:methyltransferase activity"/>
    <property type="evidence" value="ECO:0007669"/>
    <property type="project" value="UniProtKB-KW"/>
</dbReference>
<proteinExistence type="predicted"/>
<protein>
    <submittedName>
        <fullName evidence="4">SAM-dependent methyltransferase</fullName>
    </submittedName>
</protein>
<dbReference type="Proteomes" id="UP000523079">
    <property type="component" value="Unassembled WGS sequence"/>
</dbReference>
<dbReference type="RefSeq" id="WP_182558619.1">
    <property type="nucleotide sequence ID" value="NZ_JACGWT010000001.1"/>
</dbReference>
<dbReference type="PANTHER" id="PTHR44942">
    <property type="entry name" value="METHYLTRANSF_11 DOMAIN-CONTAINING PROTEIN"/>
    <property type="match status" value="1"/>
</dbReference>
<keyword evidence="5" id="KW-1185">Reference proteome</keyword>
<keyword evidence="2 4" id="KW-0808">Transferase</keyword>
<dbReference type="GO" id="GO:0032259">
    <property type="term" value="P:methylation"/>
    <property type="evidence" value="ECO:0007669"/>
    <property type="project" value="UniProtKB-KW"/>
</dbReference>
<keyword evidence="1 4" id="KW-0489">Methyltransferase</keyword>
<sequence>MSRWSWDPTLYAGSAAHYARGRAPYPEELATAVVDGVGLGGGERLLDVGCGPGSLTLLLAPHVGSAVGLDPDPGMLAVASAAATERGLGRVSWVRARAEDLPAGLGPVDLVTFAQSFHWMERDRVAATVRTMVPDGGALVHVHASTHGGDPVPGRPAPSWDRITALVERYLGPGLRAGRGTRPPGAGGDEPEVYGRAGFTHQRRLEVPGARITRDPATVLDAVHSLSYAAPHLFGDRLAAFDADLLALIGPDPLTEQLPAIEVDVYR</sequence>
<reference evidence="4 5" key="1">
    <citation type="submission" date="2020-07" db="EMBL/GenBank/DDBJ databases">
        <title>Sequencing the genomes of 1000 actinobacteria strains.</title>
        <authorList>
            <person name="Klenk H.-P."/>
        </authorList>
    </citation>
    <scope>NUCLEOTIDE SEQUENCE [LARGE SCALE GENOMIC DNA]</scope>
    <source>
        <strain evidence="4 5">DSM 100723</strain>
    </source>
</reference>
<comment type="caution">
    <text evidence="4">The sequence shown here is derived from an EMBL/GenBank/DDBJ whole genome shotgun (WGS) entry which is preliminary data.</text>
</comment>
<name>A0A7W3P4M0_9ACTN</name>
<evidence type="ECO:0000313" key="4">
    <source>
        <dbReference type="EMBL" id="MBA8793063.1"/>
    </source>
</evidence>
<organism evidence="4 5">
    <name type="scientific">Microlunatus kandeliicorticis</name>
    <dbReference type="NCBI Taxonomy" id="1759536"/>
    <lineage>
        <taxon>Bacteria</taxon>
        <taxon>Bacillati</taxon>
        <taxon>Actinomycetota</taxon>
        <taxon>Actinomycetes</taxon>
        <taxon>Propionibacteriales</taxon>
        <taxon>Propionibacteriaceae</taxon>
        <taxon>Microlunatus</taxon>
    </lineage>
</organism>
<dbReference type="AlphaFoldDB" id="A0A7W3P4M0"/>